<dbReference type="InterPro" id="IPR021745">
    <property type="entry name" value="CbiG_mid"/>
</dbReference>
<dbReference type="Pfam" id="PF11760">
    <property type="entry name" value="CbiG_N"/>
    <property type="match status" value="1"/>
</dbReference>
<sequence length="333" mass="37255">MDKIAVICVTDHGDEISDKIKEKLCENYKVEVFKRETTKTMKIKNVVSQVFQKVDYIIFISSTGIAVRSIAEFINSKTSDPGVVVIDNKMQYAISLIGGHLGGANGLCQELYEKLGVTPIITTATDNLNITAPDIFAKDNNLIIEDMKKCKDIAASLVNGERVAFIWEHSEILPKGYLRYNPKESYKGVVVVTNKREPKVENAFCVLKLIQKNIVLGIGCRKDYSGELMIENTRELLKTLNIDERSVKSIATAWVKENESAIKELSDHLNCPMVVFQKDEIEKFHLKYQGSDFVMKTIGVRAVCQPCVELLGGRLITDKICIKGMTISIGQII</sequence>
<dbReference type="InterPro" id="IPR038029">
    <property type="entry name" value="GbiG_N_sf"/>
</dbReference>
<proteinExistence type="predicted"/>
<dbReference type="Proteomes" id="UP000183952">
    <property type="component" value="Unassembled WGS sequence"/>
</dbReference>
<dbReference type="SUPFAM" id="SSF159672">
    <property type="entry name" value="CbiG N-terminal domain-like"/>
    <property type="match status" value="1"/>
</dbReference>
<dbReference type="Pfam" id="PF11761">
    <property type="entry name" value="CbiG_mid"/>
    <property type="match status" value="1"/>
</dbReference>
<dbReference type="GO" id="GO:0009236">
    <property type="term" value="P:cobalamin biosynthetic process"/>
    <property type="evidence" value="ECO:0007669"/>
    <property type="project" value="InterPro"/>
</dbReference>
<dbReference type="SUPFAM" id="SSF159664">
    <property type="entry name" value="CobE/GbiG C-terminal domain-like"/>
    <property type="match status" value="1"/>
</dbReference>
<dbReference type="Gene3D" id="3.30.420.180">
    <property type="entry name" value="CobE/GbiG C-terminal domain"/>
    <property type="match status" value="1"/>
</dbReference>
<dbReference type="AlphaFoldDB" id="A0A1M6Q4D0"/>
<dbReference type="PANTHER" id="PTHR37477:SF1">
    <property type="entry name" value="COBALT-PRECORRIN-5A HYDROLASE"/>
    <property type="match status" value="1"/>
</dbReference>
<dbReference type="Gene3D" id="3.40.50.11220">
    <property type="match status" value="1"/>
</dbReference>
<evidence type="ECO:0000259" key="3">
    <source>
        <dbReference type="Pfam" id="PF11761"/>
    </source>
</evidence>
<name>A0A1M6Q4D0_9CLOT</name>
<evidence type="ECO:0000313" key="4">
    <source>
        <dbReference type="EMBL" id="SHK15011.1"/>
    </source>
</evidence>
<dbReference type="PANTHER" id="PTHR37477">
    <property type="entry name" value="COBALT-PRECORRIN-5A HYDROLASE"/>
    <property type="match status" value="1"/>
</dbReference>
<feature type="domain" description="Cobalamin synthesis G N-terminal" evidence="2">
    <location>
        <begin position="46"/>
        <end position="126"/>
    </location>
</feature>
<dbReference type="InterPro" id="IPR002750">
    <property type="entry name" value="CobE/GbiG_C"/>
</dbReference>
<protein>
    <submittedName>
        <fullName evidence="4">Cobalt-precorrin 5A acetaldehyde-lyase</fullName>
    </submittedName>
</protein>
<dbReference type="InterPro" id="IPR052553">
    <property type="entry name" value="CbiG_hydrolase"/>
</dbReference>
<dbReference type="GO" id="GO:0016829">
    <property type="term" value="F:lyase activity"/>
    <property type="evidence" value="ECO:0007669"/>
    <property type="project" value="UniProtKB-KW"/>
</dbReference>
<dbReference type="NCBIfam" id="NF004466">
    <property type="entry name" value="PRK05788.1-4"/>
    <property type="match status" value="1"/>
</dbReference>
<keyword evidence="5" id="KW-1185">Reference proteome</keyword>
<gene>
    <name evidence="4" type="ORF">SAMN02745248_01890</name>
</gene>
<dbReference type="InterPro" id="IPR036518">
    <property type="entry name" value="CobE/GbiG_C_sf"/>
</dbReference>
<feature type="domain" description="CobE/GbiG C-terminal" evidence="1">
    <location>
        <begin position="214"/>
        <end position="329"/>
    </location>
</feature>
<evidence type="ECO:0000259" key="1">
    <source>
        <dbReference type="Pfam" id="PF01890"/>
    </source>
</evidence>
<evidence type="ECO:0000259" key="2">
    <source>
        <dbReference type="Pfam" id="PF11760"/>
    </source>
</evidence>
<dbReference type="STRING" id="1121331.SAMN02745248_01890"/>
<dbReference type="EMBL" id="FRAD01000015">
    <property type="protein sequence ID" value="SHK15011.1"/>
    <property type="molecule type" value="Genomic_DNA"/>
</dbReference>
<feature type="domain" description="Cobalamin biosynthesis central region" evidence="3">
    <location>
        <begin position="132"/>
        <end position="198"/>
    </location>
</feature>
<accession>A0A1M6Q4D0</accession>
<reference evidence="4 5" key="1">
    <citation type="submission" date="2016-11" db="EMBL/GenBank/DDBJ databases">
        <authorList>
            <person name="Jaros S."/>
            <person name="Januszkiewicz K."/>
            <person name="Wedrychowicz H."/>
        </authorList>
    </citation>
    <scope>NUCLEOTIDE SEQUENCE [LARGE SCALE GENOMIC DNA]</scope>
    <source>
        <strain evidence="4 5">DSM 3090</strain>
    </source>
</reference>
<organism evidence="4 5">
    <name type="scientific">Hathewaya proteolytica DSM 3090</name>
    <dbReference type="NCBI Taxonomy" id="1121331"/>
    <lineage>
        <taxon>Bacteria</taxon>
        <taxon>Bacillati</taxon>
        <taxon>Bacillota</taxon>
        <taxon>Clostridia</taxon>
        <taxon>Eubacteriales</taxon>
        <taxon>Clostridiaceae</taxon>
        <taxon>Hathewaya</taxon>
    </lineage>
</organism>
<dbReference type="InterPro" id="IPR021744">
    <property type="entry name" value="CbiG_N"/>
</dbReference>
<dbReference type="RefSeq" id="WP_072903899.1">
    <property type="nucleotide sequence ID" value="NZ_FRAD01000015.1"/>
</dbReference>
<evidence type="ECO:0000313" key="5">
    <source>
        <dbReference type="Proteomes" id="UP000183952"/>
    </source>
</evidence>
<keyword evidence="4" id="KW-0456">Lyase</keyword>
<dbReference type="Pfam" id="PF01890">
    <property type="entry name" value="CbiG_C"/>
    <property type="match status" value="1"/>
</dbReference>